<dbReference type="InterPro" id="IPR013149">
    <property type="entry name" value="ADH-like_C"/>
</dbReference>
<name>A0A9D1CSJ2_9FIRM</name>
<dbReference type="SUPFAM" id="SSF50129">
    <property type="entry name" value="GroES-like"/>
    <property type="match status" value="1"/>
</dbReference>
<dbReference type="GO" id="GO:0008270">
    <property type="term" value="F:zinc ion binding"/>
    <property type="evidence" value="ECO:0007669"/>
    <property type="project" value="InterPro"/>
</dbReference>
<comment type="similarity">
    <text evidence="4">Belongs to the zinc-containing alcohol dehydrogenase family.</text>
</comment>
<evidence type="ECO:0000256" key="1">
    <source>
        <dbReference type="ARBA" id="ARBA00022723"/>
    </source>
</evidence>
<dbReference type="InterPro" id="IPR002328">
    <property type="entry name" value="ADH_Zn_CS"/>
</dbReference>
<dbReference type="PANTHER" id="PTHR43401:SF2">
    <property type="entry name" value="L-THREONINE 3-DEHYDROGENASE"/>
    <property type="match status" value="1"/>
</dbReference>
<comment type="cofactor">
    <cofactor evidence="4">
        <name>Zn(2+)</name>
        <dbReference type="ChEBI" id="CHEBI:29105"/>
    </cofactor>
</comment>
<evidence type="ECO:0000256" key="3">
    <source>
        <dbReference type="ARBA" id="ARBA00023002"/>
    </source>
</evidence>
<dbReference type="Gene3D" id="3.40.50.720">
    <property type="entry name" value="NAD(P)-binding Rossmann-like Domain"/>
    <property type="match status" value="1"/>
</dbReference>
<dbReference type="PANTHER" id="PTHR43401">
    <property type="entry name" value="L-THREONINE 3-DEHYDROGENASE"/>
    <property type="match status" value="1"/>
</dbReference>
<dbReference type="Proteomes" id="UP000886887">
    <property type="component" value="Unassembled WGS sequence"/>
</dbReference>
<reference evidence="6" key="1">
    <citation type="submission" date="2020-10" db="EMBL/GenBank/DDBJ databases">
        <authorList>
            <person name="Gilroy R."/>
        </authorList>
    </citation>
    <scope>NUCLEOTIDE SEQUENCE</scope>
    <source>
        <strain evidence="6">ChiSxjej2B14-6234</strain>
    </source>
</reference>
<keyword evidence="2 4" id="KW-0862">Zinc</keyword>
<evidence type="ECO:0000259" key="5">
    <source>
        <dbReference type="SMART" id="SM00829"/>
    </source>
</evidence>
<accession>A0A9D1CSJ2</accession>
<sequence>MKGNFFLGGGNFEVRDMQLGHPGAGQVLIRNMAAGICGTDVHIMRGEKGSADVTPPVVLGHEYAGEVVEVGEGVTTCRPGDHVTVDPNIYCGRCRFCRNGQKQFCENLVAVGVNFDGGFAQYSLVPQTQVFPLGPDVSWEAGAMAEPLACCLHGIEQAGIRPGDSVLVVGGGAIGLLMVQLARLQGAATVLVSEPSAPRREIACAVGAAAAFDPAEMPMKEQLLRQIGREGVDVVIECAGNVHATRSAFEAADRGARILLFSVPSAGAKYELDLFEVFNKELHISGSFINPDTHLEAVRLLASGRIDVKPLITHRYPLEQVRDAIVKQTQNDSIKVMVLPNG</sequence>
<dbReference type="PROSITE" id="PS00059">
    <property type="entry name" value="ADH_ZINC"/>
    <property type="match status" value="1"/>
</dbReference>
<dbReference type="InterPro" id="IPR050129">
    <property type="entry name" value="Zn_alcohol_dh"/>
</dbReference>
<dbReference type="Gene3D" id="3.90.180.10">
    <property type="entry name" value="Medium-chain alcohol dehydrogenases, catalytic domain"/>
    <property type="match status" value="1"/>
</dbReference>
<evidence type="ECO:0000313" key="6">
    <source>
        <dbReference type="EMBL" id="HIQ72589.1"/>
    </source>
</evidence>
<dbReference type="AlphaFoldDB" id="A0A9D1CSJ2"/>
<keyword evidence="3" id="KW-0560">Oxidoreductase</keyword>
<proteinExistence type="inferred from homology"/>
<dbReference type="Pfam" id="PF08240">
    <property type="entry name" value="ADH_N"/>
    <property type="match status" value="1"/>
</dbReference>
<feature type="domain" description="Enoyl reductase (ER)" evidence="5">
    <location>
        <begin position="9"/>
        <end position="338"/>
    </location>
</feature>
<protein>
    <submittedName>
        <fullName evidence="6">Zinc-dependent alcohol dehydrogenase family protein</fullName>
    </submittedName>
</protein>
<evidence type="ECO:0000256" key="4">
    <source>
        <dbReference type="RuleBase" id="RU361277"/>
    </source>
</evidence>
<dbReference type="InterPro" id="IPR036291">
    <property type="entry name" value="NAD(P)-bd_dom_sf"/>
</dbReference>
<dbReference type="InterPro" id="IPR020843">
    <property type="entry name" value="ER"/>
</dbReference>
<organism evidence="6 7">
    <name type="scientific">Candidatus Onthenecus intestinigallinarum</name>
    <dbReference type="NCBI Taxonomy" id="2840875"/>
    <lineage>
        <taxon>Bacteria</taxon>
        <taxon>Bacillati</taxon>
        <taxon>Bacillota</taxon>
        <taxon>Clostridia</taxon>
        <taxon>Eubacteriales</taxon>
        <taxon>Candidatus Onthenecus</taxon>
    </lineage>
</organism>
<dbReference type="EMBL" id="DVFJ01000036">
    <property type="protein sequence ID" value="HIQ72589.1"/>
    <property type="molecule type" value="Genomic_DNA"/>
</dbReference>
<dbReference type="SMART" id="SM00829">
    <property type="entry name" value="PKS_ER"/>
    <property type="match status" value="1"/>
</dbReference>
<dbReference type="GO" id="GO:0016491">
    <property type="term" value="F:oxidoreductase activity"/>
    <property type="evidence" value="ECO:0007669"/>
    <property type="project" value="UniProtKB-KW"/>
</dbReference>
<dbReference type="CDD" id="cd08234">
    <property type="entry name" value="threonine_DH_like"/>
    <property type="match status" value="1"/>
</dbReference>
<dbReference type="SUPFAM" id="SSF51735">
    <property type="entry name" value="NAD(P)-binding Rossmann-fold domains"/>
    <property type="match status" value="1"/>
</dbReference>
<comment type="caution">
    <text evidence="6">The sequence shown here is derived from an EMBL/GenBank/DDBJ whole genome shotgun (WGS) entry which is preliminary data.</text>
</comment>
<reference evidence="6" key="2">
    <citation type="journal article" date="2021" name="PeerJ">
        <title>Extensive microbial diversity within the chicken gut microbiome revealed by metagenomics and culture.</title>
        <authorList>
            <person name="Gilroy R."/>
            <person name="Ravi A."/>
            <person name="Getino M."/>
            <person name="Pursley I."/>
            <person name="Horton D.L."/>
            <person name="Alikhan N.F."/>
            <person name="Baker D."/>
            <person name="Gharbi K."/>
            <person name="Hall N."/>
            <person name="Watson M."/>
            <person name="Adriaenssens E.M."/>
            <person name="Foster-Nyarko E."/>
            <person name="Jarju S."/>
            <person name="Secka A."/>
            <person name="Antonio M."/>
            <person name="Oren A."/>
            <person name="Chaudhuri R.R."/>
            <person name="La Ragione R."/>
            <person name="Hildebrand F."/>
            <person name="Pallen M.J."/>
        </authorList>
    </citation>
    <scope>NUCLEOTIDE SEQUENCE</scope>
    <source>
        <strain evidence="6">ChiSxjej2B14-6234</strain>
    </source>
</reference>
<dbReference type="InterPro" id="IPR011032">
    <property type="entry name" value="GroES-like_sf"/>
</dbReference>
<evidence type="ECO:0000256" key="2">
    <source>
        <dbReference type="ARBA" id="ARBA00022833"/>
    </source>
</evidence>
<dbReference type="Pfam" id="PF00107">
    <property type="entry name" value="ADH_zinc_N"/>
    <property type="match status" value="1"/>
</dbReference>
<evidence type="ECO:0000313" key="7">
    <source>
        <dbReference type="Proteomes" id="UP000886887"/>
    </source>
</evidence>
<dbReference type="InterPro" id="IPR013154">
    <property type="entry name" value="ADH-like_N"/>
</dbReference>
<gene>
    <name evidence="6" type="ORF">IAB73_10335</name>
</gene>
<keyword evidence="1 4" id="KW-0479">Metal-binding</keyword>